<dbReference type="GO" id="GO:0016042">
    <property type="term" value="P:lipid catabolic process"/>
    <property type="evidence" value="ECO:0007669"/>
    <property type="project" value="InterPro"/>
</dbReference>
<proteinExistence type="predicted"/>
<dbReference type="PIRSF" id="PIRSF029171">
    <property type="entry name" value="Esterase_LipA"/>
    <property type="match status" value="1"/>
</dbReference>
<keyword evidence="1" id="KW-0732">Signal</keyword>
<dbReference type="PROSITE" id="PS51257">
    <property type="entry name" value="PROKAR_LIPOPROTEIN"/>
    <property type="match status" value="1"/>
</dbReference>
<feature type="chain" id="PRO_5038993195" evidence="1">
    <location>
        <begin position="28"/>
        <end position="404"/>
    </location>
</feature>
<dbReference type="Pfam" id="PF03583">
    <property type="entry name" value="LIP"/>
    <property type="match status" value="1"/>
</dbReference>
<protein>
    <submittedName>
        <fullName evidence="2">Secretory lipase</fullName>
    </submittedName>
</protein>
<accession>A0A652YTC2</accession>
<reference evidence="2" key="1">
    <citation type="submission" date="2019-07" db="EMBL/GenBank/DDBJ databases">
        <title>Genomic Encyclopedia of Type Strains, Phase IV (KMG-IV): sequencing the most valuable type-strain genomes for metagenomic binning, comparative biology and taxonomic classification.</title>
        <authorList>
            <person name="Goeker M."/>
        </authorList>
    </citation>
    <scope>NUCLEOTIDE SEQUENCE</scope>
    <source>
        <strain evidence="2">DSM 44596</strain>
    </source>
</reference>
<evidence type="ECO:0000256" key="1">
    <source>
        <dbReference type="SAM" id="SignalP"/>
    </source>
</evidence>
<dbReference type="GO" id="GO:0004806">
    <property type="term" value="F:triacylglycerol lipase activity"/>
    <property type="evidence" value="ECO:0007669"/>
    <property type="project" value="InterPro"/>
</dbReference>
<dbReference type="PANTHER" id="PTHR34853:SF1">
    <property type="entry name" value="LIPASE 5"/>
    <property type="match status" value="1"/>
</dbReference>
<dbReference type="Gene3D" id="3.40.50.1820">
    <property type="entry name" value="alpha/beta hydrolase"/>
    <property type="match status" value="2"/>
</dbReference>
<dbReference type="SUPFAM" id="SSF53474">
    <property type="entry name" value="alpha/beta-Hydrolases"/>
    <property type="match status" value="1"/>
</dbReference>
<sequence>MSARLRHVIWGTLAASALVVSSACGSAGTEETAGTQTQSTTSVAQALPAPVSAARGVVFEDQPFAATAAAGASARKILYGSTSGVDGRETQVSGTVFTPPGTPPEGGWPIVSVGHGTTGISDDCAPSTSPTLLGAMGLVEPLLNAGYVVAVSDFEGLGTPDPHPYLQPDTAAYNVIDAVRAARNIVPDTSDRWATLGLSQGGQASWAAAEKAGEYGDGLEFVGAANLSPAADISPIITSGADVNLSLPQQLLLPYVLEGLSLSHPDLERDDYVHGAFAENYELLSSCLTARAPEKLSLVGKVTPADTRPATDADADRIHGWLSDIALPRGQASGPMYVVVGANDNLILPEWTEAAVARACSDGDVIEFVSRPGEGHADGRAVPGAVQWIQDRFSGVPAPTTCGA</sequence>
<comment type="caution">
    <text evidence="2">The sequence shown here is derived from an EMBL/GenBank/DDBJ whole genome shotgun (WGS) entry which is preliminary data.</text>
</comment>
<dbReference type="EMBL" id="VNIQ01000002">
    <property type="protein sequence ID" value="TYQ06351.1"/>
    <property type="molecule type" value="Genomic_DNA"/>
</dbReference>
<organism evidence="2">
    <name type="scientific">Nocardia globerula</name>
    <dbReference type="NCBI Taxonomy" id="1818"/>
    <lineage>
        <taxon>Bacteria</taxon>
        <taxon>Bacillati</taxon>
        <taxon>Actinomycetota</taxon>
        <taxon>Actinomycetes</taxon>
        <taxon>Mycobacteriales</taxon>
        <taxon>Nocardiaceae</taxon>
        <taxon>Nocardia</taxon>
    </lineage>
</organism>
<feature type="signal peptide" evidence="1">
    <location>
        <begin position="1"/>
        <end position="27"/>
    </location>
</feature>
<dbReference type="InterPro" id="IPR005152">
    <property type="entry name" value="Lipase_secreted"/>
</dbReference>
<name>A0A652YTC2_NOCGL</name>
<evidence type="ECO:0000313" key="2">
    <source>
        <dbReference type="EMBL" id="TYQ06351.1"/>
    </source>
</evidence>
<dbReference type="InterPro" id="IPR029058">
    <property type="entry name" value="AB_hydrolase_fold"/>
</dbReference>
<dbReference type="AlphaFoldDB" id="A0A652YTC2"/>
<dbReference type="PANTHER" id="PTHR34853">
    <property type="match status" value="1"/>
</dbReference>
<gene>
    <name evidence="2" type="ORF">FNL38_102486</name>
</gene>